<keyword evidence="2 6" id="KW-0812">Transmembrane</keyword>
<evidence type="ECO:0000256" key="5">
    <source>
        <dbReference type="SAM" id="MobiDB-lite"/>
    </source>
</evidence>
<proteinExistence type="predicted"/>
<organism evidence="8 9">
    <name type="scientific">Cryptococcus bacillisporus CA1873</name>
    <dbReference type="NCBI Taxonomy" id="1296111"/>
    <lineage>
        <taxon>Eukaryota</taxon>
        <taxon>Fungi</taxon>
        <taxon>Dikarya</taxon>
        <taxon>Basidiomycota</taxon>
        <taxon>Agaricomycotina</taxon>
        <taxon>Tremellomycetes</taxon>
        <taxon>Tremellales</taxon>
        <taxon>Cryptococcaceae</taxon>
        <taxon>Cryptococcus</taxon>
        <taxon>Cryptococcus gattii species complex</taxon>
    </lineage>
</organism>
<dbReference type="Gene3D" id="1.20.120.350">
    <property type="entry name" value="Voltage-gated potassium channels. Chain C"/>
    <property type="match status" value="1"/>
</dbReference>
<gene>
    <name evidence="8" type="ORF">I314_03528</name>
</gene>
<evidence type="ECO:0000259" key="7">
    <source>
        <dbReference type="Pfam" id="PF00520"/>
    </source>
</evidence>
<evidence type="ECO:0000256" key="4">
    <source>
        <dbReference type="ARBA" id="ARBA00023136"/>
    </source>
</evidence>
<evidence type="ECO:0000256" key="6">
    <source>
        <dbReference type="SAM" id="Phobius"/>
    </source>
</evidence>
<feature type="region of interest" description="Disordered" evidence="5">
    <location>
        <begin position="222"/>
        <end position="264"/>
    </location>
</feature>
<comment type="subcellular location">
    <subcellularLocation>
        <location evidence="1">Membrane</location>
        <topology evidence="1">Multi-pass membrane protein</topology>
    </subcellularLocation>
</comment>
<sequence>MSQQDPEAQPLTAEDFEFEQSSFQDTSRPVPSRSPYHLPASEQLQGVANRIIFSRYYILFYGAMMGLSLATLVLSLVATRKGQCPPIAWHIIEFVLNALMVLEVTTRWIANGRKYPMTPLNIIDLTLVFFCTLTLILVFLNPCGSGTRNEELLDTILIVARNTVQFLRLGSILRRSGHSWLNPPKPIDLSQARDASRALDFDLDDEEDTERRFYGGGRGRSLVSGGRGGYELVNGEEERSGTGVRDNAGREQLSEQDQELWDRL</sequence>
<feature type="transmembrane region" description="Helical" evidence="6">
    <location>
        <begin position="56"/>
        <end position="75"/>
    </location>
</feature>
<feature type="transmembrane region" description="Helical" evidence="6">
    <location>
        <begin position="122"/>
        <end position="140"/>
    </location>
</feature>
<accession>A0ABR5BB41</accession>
<reference evidence="8 9" key="1">
    <citation type="submission" date="2015-01" db="EMBL/GenBank/DDBJ databases">
        <title>The Genome Sequence of Cryptococcus gattii CA1873.</title>
        <authorList>
            <consortium name="The Broad Institute Genomics Platform"/>
            <person name="Cuomo C."/>
            <person name="Litvintseva A."/>
            <person name="Chen Y."/>
            <person name="Heitman J."/>
            <person name="Sun S."/>
            <person name="Springer D."/>
            <person name="Dromer F."/>
            <person name="Young S."/>
            <person name="Zeng Q."/>
            <person name="Gargeya S."/>
            <person name="Abouelleil A."/>
            <person name="Alvarado L."/>
            <person name="Chapman S.B."/>
            <person name="Gainer-Dewar J."/>
            <person name="Goldberg J."/>
            <person name="Griggs A."/>
            <person name="Gujja S."/>
            <person name="Hansen M."/>
            <person name="Howarth C."/>
            <person name="Imamovic A."/>
            <person name="Larimer J."/>
            <person name="Murphy C."/>
            <person name="Naylor J."/>
            <person name="Pearson M."/>
            <person name="Priest M."/>
            <person name="Roberts A."/>
            <person name="Saif S."/>
            <person name="Shea T."/>
            <person name="Sykes S."/>
            <person name="Wortman J."/>
            <person name="Nusbaum C."/>
            <person name="Birren B."/>
        </authorList>
    </citation>
    <scope>NUCLEOTIDE SEQUENCE [LARGE SCALE GENOMIC DNA]</scope>
    <source>
        <strain evidence="8 9">CA1873</strain>
    </source>
</reference>
<feature type="compositionally biased region" description="Acidic residues" evidence="5">
    <location>
        <begin position="254"/>
        <end position="264"/>
    </location>
</feature>
<dbReference type="PANTHER" id="PTHR38483:SF1">
    <property type="entry name" value="ION TRANSPORT DOMAIN-CONTAINING PROTEIN"/>
    <property type="match status" value="1"/>
</dbReference>
<dbReference type="Pfam" id="PF00520">
    <property type="entry name" value="Ion_trans"/>
    <property type="match status" value="1"/>
</dbReference>
<protein>
    <recommendedName>
        <fullName evidence="7">Ion transport domain-containing protein</fullName>
    </recommendedName>
</protein>
<evidence type="ECO:0000313" key="9">
    <source>
        <dbReference type="Proteomes" id="UP000053800"/>
    </source>
</evidence>
<dbReference type="InterPro" id="IPR005821">
    <property type="entry name" value="Ion_trans_dom"/>
</dbReference>
<dbReference type="Proteomes" id="UP000053800">
    <property type="component" value="Unassembled WGS sequence"/>
</dbReference>
<evidence type="ECO:0000256" key="1">
    <source>
        <dbReference type="ARBA" id="ARBA00004141"/>
    </source>
</evidence>
<feature type="domain" description="Ion transport" evidence="7">
    <location>
        <begin position="56"/>
        <end position="174"/>
    </location>
</feature>
<feature type="transmembrane region" description="Helical" evidence="6">
    <location>
        <begin position="87"/>
        <end position="110"/>
    </location>
</feature>
<dbReference type="InterPro" id="IPR027359">
    <property type="entry name" value="Volt_channel_dom_sf"/>
</dbReference>
<name>A0ABR5BB41_CRYGA</name>
<dbReference type="PANTHER" id="PTHR38483">
    <property type="entry name" value="CHROMOSOME 1, WHOLE GENOME SHOTGUN SEQUENCE"/>
    <property type="match status" value="1"/>
</dbReference>
<evidence type="ECO:0000256" key="2">
    <source>
        <dbReference type="ARBA" id="ARBA00022692"/>
    </source>
</evidence>
<evidence type="ECO:0000313" key="8">
    <source>
        <dbReference type="EMBL" id="KIR62582.1"/>
    </source>
</evidence>
<keyword evidence="4 6" id="KW-0472">Membrane</keyword>
<evidence type="ECO:0000256" key="3">
    <source>
        <dbReference type="ARBA" id="ARBA00022989"/>
    </source>
</evidence>
<dbReference type="EMBL" id="KN848896">
    <property type="protein sequence ID" value="KIR62582.1"/>
    <property type="molecule type" value="Genomic_DNA"/>
</dbReference>
<keyword evidence="9" id="KW-1185">Reference proteome</keyword>
<keyword evidence="3 6" id="KW-1133">Transmembrane helix</keyword>